<accession>A0A7V5PQF6</accession>
<dbReference type="PROSITE" id="PS51352">
    <property type="entry name" value="THIOREDOXIN_2"/>
    <property type="match status" value="1"/>
</dbReference>
<reference evidence="2" key="1">
    <citation type="journal article" date="2020" name="mSystems">
        <title>Genome- and Community-Level Interaction Insights into Carbon Utilization and Element Cycling Functions of Hydrothermarchaeota in Hydrothermal Sediment.</title>
        <authorList>
            <person name="Zhou Z."/>
            <person name="Liu Y."/>
            <person name="Xu W."/>
            <person name="Pan J."/>
            <person name="Luo Z.H."/>
            <person name="Li M."/>
        </authorList>
    </citation>
    <scope>NUCLEOTIDE SEQUENCE [LARGE SCALE GENOMIC DNA]</scope>
    <source>
        <strain evidence="2">HyVt-527</strain>
    </source>
</reference>
<dbReference type="InterPro" id="IPR013766">
    <property type="entry name" value="Thioredoxin_domain"/>
</dbReference>
<dbReference type="InterPro" id="IPR036249">
    <property type="entry name" value="Thioredoxin-like_sf"/>
</dbReference>
<comment type="caution">
    <text evidence="2">The sequence shown here is derived from an EMBL/GenBank/DDBJ whole genome shotgun (WGS) entry which is preliminary data.</text>
</comment>
<dbReference type="Proteomes" id="UP000886124">
    <property type="component" value="Unassembled WGS sequence"/>
</dbReference>
<dbReference type="AlphaFoldDB" id="A0A7V5PQF6"/>
<evidence type="ECO:0000259" key="1">
    <source>
        <dbReference type="PROSITE" id="PS51352"/>
    </source>
</evidence>
<sequence>MSGVNMRFKRIPAGKRPYPIKSFLLAILLVTVFIACTQKLVSKKTVIDGREMLFGKISAEQLYFDYPDWQQGEKAYQPDKNLITKISGLPADFSVKIFLATWCPDSKREVPHFFKILKAAGLFGKVDVQMWAVNRKLKLADGLAAQHNIKRVPTFIFYRNGEEIGRIIESPQSFLLEEDVYQILSGAGE</sequence>
<dbReference type="SUPFAM" id="SSF52833">
    <property type="entry name" value="Thioredoxin-like"/>
    <property type="match status" value="1"/>
</dbReference>
<proteinExistence type="predicted"/>
<evidence type="ECO:0000313" key="2">
    <source>
        <dbReference type="EMBL" id="HHJ53328.1"/>
    </source>
</evidence>
<name>A0A7V5PQF6_CALAY</name>
<organism evidence="2">
    <name type="scientific">Caldithrix abyssi</name>
    <dbReference type="NCBI Taxonomy" id="187145"/>
    <lineage>
        <taxon>Bacteria</taxon>
        <taxon>Pseudomonadati</taxon>
        <taxon>Calditrichota</taxon>
        <taxon>Calditrichia</taxon>
        <taxon>Calditrichales</taxon>
        <taxon>Calditrichaceae</taxon>
        <taxon>Caldithrix</taxon>
    </lineage>
</organism>
<feature type="domain" description="Thioredoxin" evidence="1">
    <location>
        <begin position="55"/>
        <end position="189"/>
    </location>
</feature>
<dbReference type="Pfam" id="PF14595">
    <property type="entry name" value="Thioredoxin_9"/>
    <property type="match status" value="1"/>
</dbReference>
<dbReference type="CDD" id="cd02947">
    <property type="entry name" value="TRX_family"/>
    <property type="match status" value="1"/>
</dbReference>
<gene>
    <name evidence="2" type="ORF">ENJ89_09060</name>
</gene>
<dbReference type="Gene3D" id="3.40.30.10">
    <property type="entry name" value="Glutaredoxin"/>
    <property type="match status" value="1"/>
</dbReference>
<dbReference type="EMBL" id="DROD01000581">
    <property type="protein sequence ID" value="HHJ53328.1"/>
    <property type="molecule type" value="Genomic_DNA"/>
</dbReference>
<protein>
    <submittedName>
        <fullName evidence="2">Thioredoxin</fullName>
    </submittedName>
</protein>